<dbReference type="GO" id="GO:0005829">
    <property type="term" value="C:cytosol"/>
    <property type="evidence" value="ECO:0007669"/>
    <property type="project" value="TreeGrafter"/>
</dbReference>
<dbReference type="Pfam" id="PF08240">
    <property type="entry name" value="ADH_N"/>
    <property type="match status" value="1"/>
</dbReference>
<dbReference type="GO" id="GO:0035925">
    <property type="term" value="F:mRNA 3'-UTR AU-rich region binding"/>
    <property type="evidence" value="ECO:0007669"/>
    <property type="project" value="TreeGrafter"/>
</dbReference>
<dbReference type="SMART" id="SM00829">
    <property type="entry name" value="PKS_ER"/>
    <property type="match status" value="1"/>
</dbReference>
<keyword evidence="2" id="KW-0560">Oxidoreductase</keyword>
<keyword evidence="1" id="KW-0521">NADP</keyword>
<dbReference type="InterPro" id="IPR020843">
    <property type="entry name" value="ER"/>
</dbReference>
<dbReference type="InterPro" id="IPR011032">
    <property type="entry name" value="GroES-like_sf"/>
</dbReference>
<dbReference type="AlphaFoldDB" id="A0A931F3I3"/>
<dbReference type="Proteomes" id="UP000605361">
    <property type="component" value="Unassembled WGS sequence"/>
</dbReference>
<dbReference type="EMBL" id="JADOGI010000342">
    <property type="protein sequence ID" value="MBF8193999.1"/>
    <property type="molecule type" value="Genomic_DNA"/>
</dbReference>
<comment type="caution">
    <text evidence="4">The sequence shown here is derived from an EMBL/GenBank/DDBJ whole genome shotgun (WGS) entry which is preliminary data.</text>
</comment>
<evidence type="ECO:0000313" key="5">
    <source>
        <dbReference type="Proteomes" id="UP000605361"/>
    </source>
</evidence>
<sequence>MSGVVRLHEHGGPDVLQYELEQLGEPAAGQVRLRHDAIGVNFVDTYFRSGSFPLRELPAVIGGEGSGVVDAVGPDVESVSIGDRVGYYFSLGAYAERRLLAVEDTIPLPDDISSVDAAALLAQGLTAWARLRRVHPVQAGEVVLVTGATGGVGSLLATWAQHLGARVIALVAGPDRVEAARALGLKHIVVAATGELASAVAAAGGGVDVFYDQVGRATFAEAVSVLRDGGTLDLLGAASGEPELDVAELNRRRIRITRSSTGEHLPDRETLLNASDELFQAWRDGVFGTRQVHTYPLSKAAQAHHDLEARITGAAIVLLPDGTEHPVRLDE</sequence>
<evidence type="ECO:0000259" key="3">
    <source>
        <dbReference type="SMART" id="SM00829"/>
    </source>
</evidence>
<dbReference type="GO" id="GO:0003960">
    <property type="term" value="F:quinone reductase (NADPH) activity"/>
    <property type="evidence" value="ECO:0007669"/>
    <property type="project" value="TreeGrafter"/>
</dbReference>
<dbReference type="SUPFAM" id="SSF51735">
    <property type="entry name" value="NAD(P)-binding Rossmann-fold domains"/>
    <property type="match status" value="1"/>
</dbReference>
<gene>
    <name evidence="4" type="ORF">ITP53_51660</name>
</gene>
<dbReference type="SUPFAM" id="SSF50129">
    <property type="entry name" value="GroES-like"/>
    <property type="match status" value="1"/>
</dbReference>
<reference evidence="4" key="1">
    <citation type="submission" date="2020-11" db="EMBL/GenBank/DDBJ databases">
        <title>Whole-genome analyses of Nonomuraea sp. K274.</title>
        <authorList>
            <person name="Veyisoglu A."/>
        </authorList>
    </citation>
    <scope>NUCLEOTIDE SEQUENCE</scope>
    <source>
        <strain evidence="4">K274</strain>
    </source>
</reference>
<dbReference type="InterPro" id="IPR013154">
    <property type="entry name" value="ADH-like_N"/>
</dbReference>
<accession>A0A931F3I3</accession>
<evidence type="ECO:0000313" key="4">
    <source>
        <dbReference type="EMBL" id="MBF8193999.1"/>
    </source>
</evidence>
<keyword evidence="5" id="KW-1185">Reference proteome</keyword>
<dbReference type="Gene3D" id="3.90.180.10">
    <property type="entry name" value="Medium-chain alcohol dehydrogenases, catalytic domain"/>
    <property type="match status" value="1"/>
</dbReference>
<organism evidence="4 5">
    <name type="scientific">Nonomuraea cypriaca</name>
    <dbReference type="NCBI Taxonomy" id="1187855"/>
    <lineage>
        <taxon>Bacteria</taxon>
        <taxon>Bacillati</taxon>
        <taxon>Actinomycetota</taxon>
        <taxon>Actinomycetes</taxon>
        <taxon>Streptosporangiales</taxon>
        <taxon>Streptosporangiaceae</taxon>
        <taxon>Nonomuraea</taxon>
    </lineage>
</organism>
<dbReference type="GO" id="GO:0070402">
    <property type="term" value="F:NADPH binding"/>
    <property type="evidence" value="ECO:0007669"/>
    <property type="project" value="TreeGrafter"/>
</dbReference>
<evidence type="ECO:0000256" key="1">
    <source>
        <dbReference type="ARBA" id="ARBA00022857"/>
    </source>
</evidence>
<protein>
    <submittedName>
        <fullName evidence="4">Zinc-binding dehydrogenase</fullName>
    </submittedName>
</protein>
<dbReference type="PANTHER" id="PTHR48106:SF13">
    <property type="entry name" value="QUINONE OXIDOREDUCTASE-RELATED"/>
    <property type="match status" value="1"/>
</dbReference>
<evidence type="ECO:0000256" key="2">
    <source>
        <dbReference type="ARBA" id="ARBA00023002"/>
    </source>
</evidence>
<dbReference type="Pfam" id="PF00107">
    <property type="entry name" value="ADH_zinc_N"/>
    <property type="match status" value="1"/>
</dbReference>
<dbReference type="Gene3D" id="3.40.50.720">
    <property type="entry name" value="NAD(P)-binding Rossmann-like Domain"/>
    <property type="match status" value="1"/>
</dbReference>
<feature type="domain" description="Enoyl reductase (ER)" evidence="3">
    <location>
        <begin position="11"/>
        <end position="317"/>
    </location>
</feature>
<dbReference type="InterPro" id="IPR036291">
    <property type="entry name" value="NAD(P)-bd_dom_sf"/>
</dbReference>
<proteinExistence type="predicted"/>
<name>A0A931F3I3_9ACTN</name>
<dbReference type="InterPro" id="IPR013149">
    <property type="entry name" value="ADH-like_C"/>
</dbReference>
<dbReference type="PANTHER" id="PTHR48106">
    <property type="entry name" value="QUINONE OXIDOREDUCTASE PIG3-RELATED"/>
    <property type="match status" value="1"/>
</dbReference>